<dbReference type="PANTHER" id="PTHR37984:SF5">
    <property type="entry name" value="PROTEIN NYNRIN-LIKE"/>
    <property type="match status" value="1"/>
</dbReference>
<evidence type="ECO:0000256" key="5">
    <source>
        <dbReference type="ARBA" id="ARBA00022801"/>
    </source>
</evidence>
<keyword evidence="2" id="KW-0548">Nucleotidyltransferase</keyword>
<keyword evidence="3" id="KW-0540">Nuclease</keyword>
<dbReference type="FunFam" id="3.30.70.270:FF:000020">
    <property type="entry name" value="Transposon Tf2-6 polyprotein-like Protein"/>
    <property type="match status" value="1"/>
</dbReference>
<dbReference type="InterPro" id="IPR001584">
    <property type="entry name" value="Integrase_cat-core"/>
</dbReference>
<dbReference type="PANTHER" id="PTHR37984">
    <property type="entry name" value="PROTEIN CBG26694"/>
    <property type="match status" value="1"/>
</dbReference>
<keyword evidence="6" id="KW-0695">RNA-directed DNA polymerase</keyword>
<dbReference type="SUPFAM" id="SSF56672">
    <property type="entry name" value="DNA/RNA polymerases"/>
    <property type="match status" value="1"/>
</dbReference>
<dbReference type="GO" id="GO:0004519">
    <property type="term" value="F:endonuclease activity"/>
    <property type="evidence" value="ECO:0007669"/>
    <property type="project" value="UniProtKB-KW"/>
</dbReference>
<dbReference type="GO" id="GO:0015074">
    <property type="term" value="P:DNA integration"/>
    <property type="evidence" value="ECO:0007669"/>
    <property type="project" value="InterPro"/>
</dbReference>
<reference evidence="8 9" key="1">
    <citation type="journal article" date="2018" name="PLoS Genet.">
        <title>Population sequencing reveals clonal diversity and ancestral inbreeding in the grapevine cultivar Chardonnay.</title>
        <authorList>
            <person name="Roach M.J."/>
            <person name="Johnson D.L."/>
            <person name="Bohlmann J."/>
            <person name="van Vuuren H.J."/>
            <person name="Jones S.J."/>
            <person name="Pretorius I.S."/>
            <person name="Schmidt S.A."/>
            <person name="Borneman A.R."/>
        </authorList>
    </citation>
    <scope>NUCLEOTIDE SEQUENCE [LARGE SCALE GENOMIC DNA]</scope>
    <source>
        <strain evidence="9">cv. Chardonnay</strain>
        <tissue evidence="8">Leaf</tissue>
    </source>
</reference>
<evidence type="ECO:0000256" key="4">
    <source>
        <dbReference type="ARBA" id="ARBA00022759"/>
    </source>
</evidence>
<name>A0A438G755_VITVI</name>
<evidence type="ECO:0000256" key="2">
    <source>
        <dbReference type="ARBA" id="ARBA00022695"/>
    </source>
</evidence>
<evidence type="ECO:0000313" key="9">
    <source>
        <dbReference type="Proteomes" id="UP000288805"/>
    </source>
</evidence>
<feature type="domain" description="Integrase catalytic" evidence="7">
    <location>
        <begin position="471"/>
        <end position="598"/>
    </location>
</feature>
<dbReference type="GO" id="GO:0003964">
    <property type="term" value="F:RNA-directed DNA polymerase activity"/>
    <property type="evidence" value="ECO:0007669"/>
    <property type="project" value="UniProtKB-KW"/>
</dbReference>
<dbReference type="GO" id="GO:0016787">
    <property type="term" value="F:hydrolase activity"/>
    <property type="evidence" value="ECO:0007669"/>
    <property type="project" value="UniProtKB-KW"/>
</dbReference>
<dbReference type="Gene3D" id="3.30.420.10">
    <property type="entry name" value="Ribonuclease H-like superfamily/Ribonuclease H"/>
    <property type="match status" value="1"/>
</dbReference>
<keyword evidence="4" id="KW-0255">Endonuclease</keyword>
<keyword evidence="1" id="KW-0808">Transferase</keyword>
<keyword evidence="5" id="KW-0378">Hydrolase</keyword>
<organism evidence="8 9">
    <name type="scientific">Vitis vinifera</name>
    <name type="common">Grape</name>
    <dbReference type="NCBI Taxonomy" id="29760"/>
    <lineage>
        <taxon>Eukaryota</taxon>
        <taxon>Viridiplantae</taxon>
        <taxon>Streptophyta</taxon>
        <taxon>Embryophyta</taxon>
        <taxon>Tracheophyta</taxon>
        <taxon>Spermatophyta</taxon>
        <taxon>Magnoliopsida</taxon>
        <taxon>eudicotyledons</taxon>
        <taxon>Gunneridae</taxon>
        <taxon>Pentapetalae</taxon>
        <taxon>rosids</taxon>
        <taxon>Vitales</taxon>
        <taxon>Vitaceae</taxon>
        <taxon>Viteae</taxon>
        <taxon>Vitis</taxon>
    </lineage>
</organism>
<dbReference type="CDD" id="cd09274">
    <property type="entry name" value="RNase_HI_RT_Ty3"/>
    <property type="match status" value="1"/>
</dbReference>
<dbReference type="SUPFAM" id="SSF53098">
    <property type="entry name" value="Ribonuclease H-like"/>
    <property type="match status" value="1"/>
</dbReference>
<dbReference type="Gene3D" id="3.30.70.270">
    <property type="match status" value="2"/>
</dbReference>
<dbReference type="FunFam" id="1.10.340.70:FF:000001">
    <property type="entry name" value="Retrovirus-related Pol polyprotein from transposon gypsy-like Protein"/>
    <property type="match status" value="1"/>
</dbReference>
<dbReference type="EMBL" id="QGNW01000552">
    <property type="protein sequence ID" value="RVW68055.1"/>
    <property type="molecule type" value="Genomic_DNA"/>
</dbReference>
<dbReference type="Pfam" id="PF17921">
    <property type="entry name" value="Integrase_H2C2"/>
    <property type="match status" value="1"/>
</dbReference>
<evidence type="ECO:0000259" key="7">
    <source>
        <dbReference type="PROSITE" id="PS50994"/>
    </source>
</evidence>
<proteinExistence type="predicted"/>
<dbReference type="Gene3D" id="1.10.340.70">
    <property type="match status" value="1"/>
</dbReference>
<accession>A0A438G755</accession>
<dbReference type="InterPro" id="IPR050951">
    <property type="entry name" value="Retrovirus_Pol_polyprotein"/>
</dbReference>
<dbReference type="InterPro" id="IPR041588">
    <property type="entry name" value="Integrase_H2C2"/>
</dbReference>
<evidence type="ECO:0000313" key="8">
    <source>
        <dbReference type="EMBL" id="RVW68055.1"/>
    </source>
</evidence>
<dbReference type="InterPro" id="IPR012337">
    <property type="entry name" value="RNaseH-like_sf"/>
</dbReference>
<dbReference type="InterPro" id="IPR043502">
    <property type="entry name" value="DNA/RNA_pol_sf"/>
</dbReference>
<dbReference type="Pfam" id="PF17917">
    <property type="entry name" value="RT_RNaseH"/>
    <property type="match status" value="1"/>
</dbReference>
<dbReference type="GO" id="GO:0003676">
    <property type="term" value="F:nucleic acid binding"/>
    <property type="evidence" value="ECO:0007669"/>
    <property type="project" value="InterPro"/>
</dbReference>
<evidence type="ECO:0000256" key="1">
    <source>
        <dbReference type="ARBA" id="ARBA00022679"/>
    </source>
</evidence>
<protein>
    <submittedName>
        <fullName evidence="8">Transposon Ty3-I Gag-Pol polyprotein</fullName>
    </submittedName>
</protein>
<dbReference type="AlphaFoldDB" id="A0A438G755"/>
<dbReference type="InterPro" id="IPR036397">
    <property type="entry name" value="RNaseH_sf"/>
</dbReference>
<evidence type="ECO:0000256" key="3">
    <source>
        <dbReference type="ARBA" id="ARBA00022722"/>
    </source>
</evidence>
<sequence>MRHTSSIFAICLQPPAVPHQTIPLDMQTLIEDFAAIFEEPQQLPPVREVNHCISLKEGTEPTNVHPYRKKTIHSVFALTIEPLIPLPSKIDFPFQLSMICSMNFMGHLILPNSIYGLAIISPNWNMHLEHVKQAFEILRHHTFFLKLKKCAFGQQELEYLGHIVTAHGVKVDQNKIQAMLDCPRPTNVSELRGFLGLTGYYRKFVRNYGILARPLTNLLKKGQFGWTAEAETSFKLLQQAMTTTPPLPCQIFSNRSLSNLMLLEMGLALDVAIIHAIRTWRPYLLGQKFYIQTDQRSLKYLLEQRVVTPEQQKWVAKLLGYDYEILYKPSRENSTADALSRVPGSPTLNALFVSQAKIWEEIKTVAADDAYMARISKLAATKPGLPYTNRQGLTFYKNRVVVPPQSHIPNQLLREFHDSPLGGHSGVLRTYKRIAQQFYWPSMYRMVNEYISSCDVCQRAKASTLSSTGLLQPLPIPCQVWDDITMDFIEGLPPSQGKNTILVVVDRLSKSAHFLALTHPFSAKMVAEKFVDGVVKLHGMPSSIISDRDPIFISNFWREFFKLSGTQLKMSSAYHPQTDGQIKVVNRCVEQYLRCLVH</sequence>
<comment type="caution">
    <text evidence="8">The sequence shown here is derived from an EMBL/GenBank/DDBJ whole genome shotgun (WGS) entry which is preliminary data.</text>
</comment>
<dbReference type="InterPro" id="IPR043128">
    <property type="entry name" value="Rev_trsase/Diguanyl_cyclase"/>
</dbReference>
<evidence type="ECO:0000256" key="6">
    <source>
        <dbReference type="ARBA" id="ARBA00022918"/>
    </source>
</evidence>
<gene>
    <name evidence="8" type="primary">TY3B-I_715</name>
    <name evidence="8" type="ORF">CK203_065037</name>
</gene>
<dbReference type="Proteomes" id="UP000288805">
    <property type="component" value="Unassembled WGS sequence"/>
</dbReference>
<dbReference type="InterPro" id="IPR041373">
    <property type="entry name" value="RT_RNaseH"/>
</dbReference>
<dbReference type="PROSITE" id="PS50994">
    <property type="entry name" value="INTEGRASE"/>
    <property type="match status" value="1"/>
</dbReference>